<feature type="domain" description="Glucose-methanol-choline oxidoreductase N-terminal" evidence="11">
    <location>
        <begin position="291"/>
        <end position="305"/>
    </location>
</feature>
<dbReference type="InterPro" id="IPR012132">
    <property type="entry name" value="GMC_OxRdtase"/>
</dbReference>
<dbReference type="Gene3D" id="3.30.560.10">
    <property type="entry name" value="Glucose Oxidase, domain 3"/>
    <property type="match status" value="1"/>
</dbReference>
<evidence type="ECO:0000256" key="1">
    <source>
        <dbReference type="ARBA" id="ARBA00001974"/>
    </source>
</evidence>
<dbReference type="GO" id="GO:0016614">
    <property type="term" value="F:oxidoreductase activity, acting on CH-OH group of donors"/>
    <property type="evidence" value="ECO:0007669"/>
    <property type="project" value="InterPro"/>
</dbReference>
<dbReference type="PROSITE" id="PS00624">
    <property type="entry name" value="GMC_OXRED_2"/>
    <property type="match status" value="1"/>
</dbReference>
<dbReference type="Proteomes" id="UP001138500">
    <property type="component" value="Unassembled WGS sequence"/>
</dbReference>
<dbReference type="Gene3D" id="3.50.50.60">
    <property type="entry name" value="FAD/NAD(P)-binding domain"/>
    <property type="match status" value="1"/>
</dbReference>
<dbReference type="Pfam" id="PF05199">
    <property type="entry name" value="GMC_oxred_C"/>
    <property type="match status" value="1"/>
</dbReference>
<comment type="similarity">
    <text evidence="2 8">Belongs to the GMC oxidoreductase family.</text>
</comment>
<dbReference type="PROSITE" id="PS00623">
    <property type="entry name" value="GMC_OXRED_1"/>
    <property type="match status" value="1"/>
</dbReference>
<feature type="binding site" evidence="7">
    <location>
        <begin position="33"/>
        <end position="34"/>
    </location>
    <ligand>
        <name>FAD</name>
        <dbReference type="ChEBI" id="CHEBI:57692"/>
    </ligand>
</feature>
<dbReference type="SUPFAM" id="SSF54373">
    <property type="entry name" value="FAD-linked reductases, C-terminal domain"/>
    <property type="match status" value="1"/>
</dbReference>
<dbReference type="OrthoDB" id="269227at2759"/>
<evidence type="ECO:0000256" key="7">
    <source>
        <dbReference type="PIRSR" id="PIRSR000137-2"/>
    </source>
</evidence>
<dbReference type="SUPFAM" id="SSF51905">
    <property type="entry name" value="FAD/NAD(P)-binding domain"/>
    <property type="match status" value="1"/>
</dbReference>
<reference evidence="12 13" key="2">
    <citation type="journal article" date="2021" name="Curr. Genet.">
        <title>Genetic response to nitrogen starvation in the aggressive Eucalyptus foliar pathogen Teratosphaeria destructans.</title>
        <authorList>
            <person name="Havenga M."/>
            <person name="Wingfield B.D."/>
            <person name="Wingfield M.J."/>
            <person name="Dreyer L.L."/>
            <person name="Roets F."/>
            <person name="Aylward J."/>
        </authorList>
    </citation>
    <scope>NUCLEOTIDE SEQUENCE [LARGE SCALE GENOMIC DNA]</scope>
    <source>
        <strain evidence="12">CMW44962</strain>
    </source>
</reference>
<proteinExistence type="inferred from homology"/>
<dbReference type="InterPro" id="IPR007867">
    <property type="entry name" value="GMC_OxRtase_C"/>
</dbReference>
<feature type="domain" description="Glucose-methanol-choline oxidoreductase N-terminal" evidence="10">
    <location>
        <begin position="101"/>
        <end position="124"/>
    </location>
</feature>
<evidence type="ECO:0000256" key="8">
    <source>
        <dbReference type="RuleBase" id="RU003968"/>
    </source>
</evidence>
<keyword evidence="4 7" id="KW-0274">FAD</keyword>
<feature type="binding site" evidence="7">
    <location>
        <position position="107"/>
    </location>
    <ligand>
        <name>FAD</name>
        <dbReference type="ChEBI" id="CHEBI:57692"/>
    </ligand>
</feature>
<sequence length="567" mass="60655">MRVAAALASLPLAAGLPTCGPTTYDYVVVGGGTSGLVIANRLSENPDVSVLIIEAGGSVYNNTDVTDVNGYGNAFGTDIDWQYQSVNQTYAGGGKQTLRAAKALGGTSTINGLAYARAQVDQIDAWEALGNEGWNWQSLFPYFKKSEGFQIPDADRTAGGHLTWDVGAHGLEGPLKTGWADSQANTSLPVILNSTMQNLGLEWNADLNSGYMNGFSVMPRTVDQAANVREDAARAYYYPYAQRPNLHVRFNTVATKLTWKPDSATPTAEGVVVSNGGEVIRANKEIILSAGALVSPLILELSGVGHPDVLDSLGIETVVDLPTVGENLQDQLNNEQVFRIANNFTVSGGTTYVAYPSASDIFGNQTTAVADRSKDALPAYAAQVAAANGNVTRASDLLSFFTQQWDLIFHGELPLAEILFYNTDGAWSTEYWTLLPFSRGHYMMLDIDTAFVVETSRFARKAFETAPLAELVAADTTPPANVTTDAEWESYIKRTYRSNFHSIGSTAMMPRAKGGVVDEAARVYGTANVRVVDAGVLPFQVCGHLVATLYAVAEKVADAIKAAQEGG</sequence>
<feature type="active site" description="Proton acceptor" evidence="6">
    <location>
        <position position="544"/>
    </location>
</feature>
<comment type="caution">
    <text evidence="12">The sequence shown here is derived from an EMBL/GenBank/DDBJ whole genome shotgun (WGS) entry which is preliminary data.</text>
</comment>
<dbReference type="InterPro" id="IPR027424">
    <property type="entry name" value="Glucose_Oxidase_domain_2"/>
</dbReference>
<evidence type="ECO:0000259" key="10">
    <source>
        <dbReference type="PROSITE" id="PS00623"/>
    </source>
</evidence>
<evidence type="ECO:0000256" key="5">
    <source>
        <dbReference type="ARBA" id="ARBA00023002"/>
    </source>
</evidence>
<dbReference type="AlphaFoldDB" id="A0A9W7SRC7"/>
<dbReference type="InterPro" id="IPR000172">
    <property type="entry name" value="GMC_OxRdtase_N"/>
</dbReference>
<comment type="cofactor">
    <cofactor evidence="1 7">
        <name>FAD</name>
        <dbReference type="ChEBI" id="CHEBI:57692"/>
    </cofactor>
</comment>
<keyword evidence="3 8" id="KW-0285">Flavoprotein</keyword>
<evidence type="ECO:0000313" key="12">
    <source>
        <dbReference type="EMBL" id="KAH9826918.1"/>
    </source>
</evidence>
<evidence type="ECO:0000256" key="6">
    <source>
        <dbReference type="PIRSR" id="PIRSR000137-1"/>
    </source>
</evidence>
<evidence type="ECO:0000256" key="2">
    <source>
        <dbReference type="ARBA" id="ARBA00010790"/>
    </source>
</evidence>
<dbReference type="PANTHER" id="PTHR11552:SF201">
    <property type="entry name" value="GLUCOSE-METHANOL-CHOLINE OXIDOREDUCTASE N-TERMINAL DOMAIN-CONTAINING PROTEIN"/>
    <property type="match status" value="1"/>
</dbReference>
<dbReference type="GO" id="GO:0050660">
    <property type="term" value="F:flavin adenine dinucleotide binding"/>
    <property type="evidence" value="ECO:0007669"/>
    <property type="project" value="InterPro"/>
</dbReference>
<dbReference type="Pfam" id="PF00732">
    <property type="entry name" value="GMC_oxred_N"/>
    <property type="match status" value="1"/>
</dbReference>
<evidence type="ECO:0000313" key="13">
    <source>
        <dbReference type="Proteomes" id="UP001138500"/>
    </source>
</evidence>
<keyword evidence="13" id="KW-1185">Reference proteome</keyword>
<organism evidence="12 13">
    <name type="scientific">Teratosphaeria destructans</name>
    <dbReference type="NCBI Taxonomy" id="418781"/>
    <lineage>
        <taxon>Eukaryota</taxon>
        <taxon>Fungi</taxon>
        <taxon>Dikarya</taxon>
        <taxon>Ascomycota</taxon>
        <taxon>Pezizomycotina</taxon>
        <taxon>Dothideomycetes</taxon>
        <taxon>Dothideomycetidae</taxon>
        <taxon>Mycosphaerellales</taxon>
        <taxon>Teratosphaeriaceae</taxon>
        <taxon>Teratosphaeria</taxon>
    </lineage>
</organism>
<gene>
    <name evidence="12" type="ORF">Tdes44962_MAKER09905</name>
</gene>
<dbReference type="InterPro" id="IPR036188">
    <property type="entry name" value="FAD/NAD-bd_sf"/>
</dbReference>
<evidence type="ECO:0000256" key="4">
    <source>
        <dbReference type="ARBA" id="ARBA00022827"/>
    </source>
</evidence>
<keyword evidence="5" id="KW-0560">Oxidoreductase</keyword>
<keyword evidence="9" id="KW-0732">Signal</keyword>
<accession>A0A9W7SRC7</accession>
<protein>
    <submittedName>
        <fullName evidence="12">GMC oxidoreductase</fullName>
    </submittedName>
</protein>
<dbReference type="PANTHER" id="PTHR11552">
    <property type="entry name" value="GLUCOSE-METHANOL-CHOLINE GMC OXIDOREDUCTASE"/>
    <property type="match status" value="1"/>
</dbReference>
<evidence type="ECO:0000256" key="3">
    <source>
        <dbReference type="ARBA" id="ARBA00022630"/>
    </source>
</evidence>
<reference evidence="12 13" key="1">
    <citation type="journal article" date="2018" name="IMA Fungus">
        <title>IMA Genome-F 10: Nine draft genome sequences of Claviceps purpurea s.lat., including C. arundinis, C. humidiphila, and C. cf. spartinae, pseudomolecules for the pitch canker pathogen Fusarium circinatum, draft genome of Davidsoniella eucalypti, Grosmannia galeiformis, Quambalaria eucalypti, and Teratosphaeria destructans.</title>
        <authorList>
            <person name="Wingfield B.D."/>
            <person name="Liu M."/>
            <person name="Nguyen H.D."/>
            <person name="Lane F.A."/>
            <person name="Morgan S.W."/>
            <person name="De Vos L."/>
            <person name="Wilken P.M."/>
            <person name="Duong T.A."/>
            <person name="Aylward J."/>
            <person name="Coetzee M.P."/>
            <person name="Dadej K."/>
            <person name="De Beer Z.W."/>
            <person name="Findlay W."/>
            <person name="Havenga M."/>
            <person name="Kolarik M."/>
            <person name="Menzies J.G."/>
            <person name="Naidoo K."/>
            <person name="Pochopski O."/>
            <person name="Shoukouhi P."/>
            <person name="Santana Q.C."/>
            <person name="Seifert K.A."/>
            <person name="Soal N."/>
            <person name="Steenkamp E.T."/>
            <person name="Tatham C.T."/>
            <person name="van der Nest M.A."/>
            <person name="Wingfield M.J."/>
        </authorList>
    </citation>
    <scope>NUCLEOTIDE SEQUENCE [LARGE SCALE GENOMIC DNA]</scope>
    <source>
        <strain evidence="12">CMW44962</strain>
    </source>
</reference>
<name>A0A9W7SRC7_9PEZI</name>
<evidence type="ECO:0000256" key="9">
    <source>
        <dbReference type="SAM" id="SignalP"/>
    </source>
</evidence>
<evidence type="ECO:0000259" key="11">
    <source>
        <dbReference type="PROSITE" id="PS00624"/>
    </source>
</evidence>
<feature type="active site" description="Proton donor" evidence="6">
    <location>
        <position position="501"/>
    </location>
</feature>
<dbReference type="EMBL" id="RIBY02001939">
    <property type="protein sequence ID" value="KAH9826918.1"/>
    <property type="molecule type" value="Genomic_DNA"/>
</dbReference>
<feature type="signal peptide" evidence="9">
    <location>
        <begin position="1"/>
        <end position="15"/>
    </location>
</feature>
<dbReference type="Gene3D" id="4.10.450.10">
    <property type="entry name" value="Glucose Oxidase, domain 2"/>
    <property type="match status" value="1"/>
</dbReference>
<feature type="chain" id="PRO_5040857870" evidence="9">
    <location>
        <begin position="16"/>
        <end position="567"/>
    </location>
</feature>
<dbReference type="PIRSF" id="PIRSF000137">
    <property type="entry name" value="Alcohol_oxidase"/>
    <property type="match status" value="1"/>
</dbReference>